<evidence type="ECO:0000313" key="1">
    <source>
        <dbReference type="EMBL" id="KRX51698.1"/>
    </source>
</evidence>
<reference evidence="1 2" key="1">
    <citation type="submission" date="2015-01" db="EMBL/GenBank/DDBJ databases">
        <title>Evolution of Trichinella species and genotypes.</title>
        <authorList>
            <person name="Korhonen P.K."/>
            <person name="Edoardo P."/>
            <person name="Giuseppe L.R."/>
            <person name="Gasser R.B."/>
        </authorList>
    </citation>
    <scope>NUCLEOTIDE SEQUENCE [LARGE SCALE GENOMIC DNA]</scope>
    <source>
        <strain evidence="1">ISS2496</strain>
    </source>
</reference>
<organism evidence="1 2">
    <name type="scientific">Trichinella patagoniensis</name>
    <dbReference type="NCBI Taxonomy" id="990121"/>
    <lineage>
        <taxon>Eukaryota</taxon>
        <taxon>Metazoa</taxon>
        <taxon>Ecdysozoa</taxon>
        <taxon>Nematoda</taxon>
        <taxon>Enoplea</taxon>
        <taxon>Dorylaimia</taxon>
        <taxon>Trichinellida</taxon>
        <taxon>Trichinellidae</taxon>
        <taxon>Trichinella</taxon>
    </lineage>
</organism>
<name>A0A0V0UKG5_9BILA</name>
<proteinExistence type="predicted"/>
<dbReference type="AlphaFoldDB" id="A0A0V0UKG5"/>
<gene>
    <name evidence="1" type="ORF">T12_13458</name>
</gene>
<evidence type="ECO:0000313" key="2">
    <source>
        <dbReference type="Proteomes" id="UP000054783"/>
    </source>
</evidence>
<dbReference type="EMBL" id="JYDQ01006506">
    <property type="protein sequence ID" value="KRX51698.1"/>
    <property type="molecule type" value="Genomic_DNA"/>
</dbReference>
<feature type="non-terminal residue" evidence="1">
    <location>
        <position position="45"/>
    </location>
</feature>
<keyword evidence="2" id="KW-1185">Reference proteome</keyword>
<dbReference type="Proteomes" id="UP000054783">
    <property type="component" value="Unassembled WGS sequence"/>
</dbReference>
<comment type="caution">
    <text evidence="1">The sequence shown here is derived from an EMBL/GenBank/DDBJ whole genome shotgun (WGS) entry which is preliminary data.</text>
</comment>
<sequence length="45" mass="4840">MVARANMACKTAASMAAETGKSRAQPYDSTRGRAHLETCHLCLND</sequence>
<accession>A0A0V0UKG5</accession>
<protein>
    <submittedName>
        <fullName evidence="1">Uncharacterized protein</fullName>
    </submittedName>
</protein>